<evidence type="ECO:0000313" key="1">
    <source>
        <dbReference type="EMBL" id="GME89761.1"/>
    </source>
</evidence>
<accession>A0ACB5TJG8</accession>
<gene>
    <name evidence="1" type="ORF">Cboi01_000154500</name>
</gene>
<protein>
    <submittedName>
        <fullName evidence="1">Unnamed protein product</fullName>
    </submittedName>
</protein>
<sequence>MIRCNQFLLKYYSEFIIDKFFDIDDSLKQRFISEVKKNWCYYLKNKLDSKLDNYEKFINIEEILVLVYYSLVRCKLNLNFYFIDFINLILVNKIRSNKIHLVLPKQLLKKLPIFIISKKFDNSKLICLNFFKVFKQVSTILQKHESNDNAVNEHSNLSETFELNYVPFIVKIVLKLRLPIEIINLTNNLILYLKSEEEISSFDLLQNIEYDNYEFPELTVFKLILINIKLYFKNNPKIYLNWIVVNSKYNKDLNFLKNYNDLNLVKNLILKEFTFDKLTTMDSELIKYYLNFFKTNLINDYNFETAMLSDKLKEDVKVSMKRLFGIFDIENNKDDDQNESVDKSTEKENMERGVEYYKSILIDIYTELYDNNVKEEDNDDSINALLSKFDKDTSDKSVVVKINSGEILTEFDDIMFDYFNSIFNLSFKRFEVINNDSNRVLNELINRNHLSG</sequence>
<proteinExistence type="predicted"/>
<keyword evidence="2" id="KW-1185">Reference proteome</keyword>
<dbReference type="EMBL" id="BSXV01000589">
    <property type="protein sequence ID" value="GME89761.1"/>
    <property type="molecule type" value="Genomic_DNA"/>
</dbReference>
<dbReference type="Proteomes" id="UP001165101">
    <property type="component" value="Unassembled WGS sequence"/>
</dbReference>
<name>A0ACB5TJG8_CANBO</name>
<reference evidence="1" key="1">
    <citation type="submission" date="2023-04" db="EMBL/GenBank/DDBJ databases">
        <title>Candida boidinii NBRC 1967.</title>
        <authorList>
            <person name="Ichikawa N."/>
            <person name="Sato H."/>
            <person name="Tonouchi N."/>
        </authorList>
    </citation>
    <scope>NUCLEOTIDE SEQUENCE</scope>
    <source>
        <strain evidence="1">NBRC 1967</strain>
    </source>
</reference>
<comment type="caution">
    <text evidence="1">The sequence shown here is derived from an EMBL/GenBank/DDBJ whole genome shotgun (WGS) entry which is preliminary data.</text>
</comment>
<evidence type="ECO:0000313" key="2">
    <source>
        <dbReference type="Proteomes" id="UP001165101"/>
    </source>
</evidence>
<organism evidence="1 2">
    <name type="scientific">Candida boidinii</name>
    <name type="common">Yeast</name>
    <dbReference type="NCBI Taxonomy" id="5477"/>
    <lineage>
        <taxon>Eukaryota</taxon>
        <taxon>Fungi</taxon>
        <taxon>Dikarya</taxon>
        <taxon>Ascomycota</taxon>
        <taxon>Saccharomycotina</taxon>
        <taxon>Pichiomycetes</taxon>
        <taxon>Pichiales</taxon>
        <taxon>Pichiaceae</taxon>
        <taxon>Ogataea</taxon>
        <taxon>Ogataea/Candida clade</taxon>
    </lineage>
</organism>